<feature type="compositionally biased region" description="Basic and acidic residues" evidence="1">
    <location>
        <begin position="41"/>
        <end position="56"/>
    </location>
</feature>
<reference evidence="2 3" key="1">
    <citation type="submission" date="2017-09" db="EMBL/GenBank/DDBJ databases">
        <authorList>
            <person name="Lee N."/>
            <person name="Cho B.-K."/>
        </authorList>
    </citation>
    <scope>NUCLEOTIDE SEQUENCE [LARGE SCALE GENOMIC DNA]</scope>
    <source>
        <strain evidence="2 3">ATCC 39115</strain>
    </source>
</reference>
<organism evidence="2 3">
    <name type="scientific">Streptomyces viridosporus T7A</name>
    <dbReference type="NCBI Taxonomy" id="665577"/>
    <lineage>
        <taxon>Bacteria</taxon>
        <taxon>Bacillati</taxon>
        <taxon>Actinomycetota</taxon>
        <taxon>Actinomycetes</taxon>
        <taxon>Kitasatosporales</taxon>
        <taxon>Streptomycetaceae</taxon>
        <taxon>Streptomyces</taxon>
    </lineage>
</organism>
<proteinExistence type="predicted"/>
<name>A0ABX6ALD1_STRVD</name>
<protein>
    <submittedName>
        <fullName evidence="2">Uncharacterized protein</fullName>
    </submittedName>
</protein>
<keyword evidence="3" id="KW-1185">Reference proteome</keyword>
<evidence type="ECO:0000313" key="3">
    <source>
        <dbReference type="Proteomes" id="UP000327143"/>
    </source>
</evidence>
<evidence type="ECO:0000313" key="2">
    <source>
        <dbReference type="EMBL" id="QEU87976.1"/>
    </source>
</evidence>
<dbReference type="Proteomes" id="UP000327143">
    <property type="component" value="Chromosome"/>
</dbReference>
<evidence type="ECO:0000256" key="1">
    <source>
        <dbReference type="SAM" id="MobiDB-lite"/>
    </source>
</evidence>
<sequence>MKRGRTARDSARRQLFARLEELYETGEYEEAPAEAPHGPGRRGEAAVRRALTDCGHRLRPARPRVREARAPPARVTGEESRP</sequence>
<feature type="region of interest" description="Disordered" evidence="1">
    <location>
        <begin position="25"/>
        <end position="82"/>
    </location>
</feature>
<accession>A0ABX6ALD1</accession>
<dbReference type="RefSeq" id="WP_026084843.1">
    <property type="nucleotide sequence ID" value="NZ_CP023700.1"/>
</dbReference>
<gene>
    <name evidence="2" type="ORF">CP969_27270</name>
</gene>
<dbReference type="EMBL" id="CP023700">
    <property type="protein sequence ID" value="QEU87976.1"/>
    <property type="molecule type" value="Genomic_DNA"/>
</dbReference>